<feature type="domain" description="Glycosyltransferase subfamily 4-like N-terminal" evidence="2">
    <location>
        <begin position="13"/>
        <end position="174"/>
    </location>
</feature>
<dbReference type="Proteomes" id="UP000199581">
    <property type="component" value="Unassembled WGS sequence"/>
</dbReference>
<dbReference type="GO" id="GO:0016757">
    <property type="term" value="F:glycosyltransferase activity"/>
    <property type="evidence" value="ECO:0007669"/>
    <property type="project" value="InterPro"/>
</dbReference>
<dbReference type="RefSeq" id="WP_225940516.1">
    <property type="nucleotide sequence ID" value="NZ_FOTO01000006.1"/>
</dbReference>
<dbReference type="InterPro" id="IPR028098">
    <property type="entry name" value="Glyco_trans_4-like_N"/>
</dbReference>
<name>A0A8G2C409_DESNO</name>
<comment type="caution">
    <text evidence="3">The sequence shown here is derived from an EMBL/GenBank/DDBJ whole genome shotgun (WGS) entry which is preliminary data.</text>
</comment>
<dbReference type="PANTHER" id="PTHR12526">
    <property type="entry name" value="GLYCOSYLTRANSFERASE"/>
    <property type="match status" value="1"/>
</dbReference>
<evidence type="ECO:0000313" key="4">
    <source>
        <dbReference type="Proteomes" id="UP000199581"/>
    </source>
</evidence>
<evidence type="ECO:0000313" key="3">
    <source>
        <dbReference type="EMBL" id="SFL79101.1"/>
    </source>
</evidence>
<dbReference type="EMBL" id="FOTO01000006">
    <property type="protein sequence ID" value="SFL79101.1"/>
    <property type="molecule type" value="Genomic_DNA"/>
</dbReference>
<keyword evidence="4" id="KW-1185">Reference proteome</keyword>
<evidence type="ECO:0000259" key="1">
    <source>
        <dbReference type="Pfam" id="PF00534"/>
    </source>
</evidence>
<dbReference type="InterPro" id="IPR001296">
    <property type="entry name" value="Glyco_trans_1"/>
</dbReference>
<sequence>MIKIAYVVGGLPFGGVENWLFDVALRMKNSGTYSCKIFNVSGTGLKLPEFYAAGLDVINIGKKNSAASSHRLDTAFKLRKELKKYSPDIIHTMHNSGDYFGRISSVGLSKPVLTHIHNTKKEKKISRIFSNKILSFFTTAYISVSHAVDRIVDSDHNLFKRKKFVLHNGIDTSRLDFEPHDLHAMYGLSGKIIIGIGRYVEQKNFEGLIGALKILVDSGKDVSLVLVGEGSKRDLYESMISDMGLEGRVILTGYRTDVGAFLRGSDILAMPSLFEGFGNVHLEAMYCGIPAVVSRVVPSLEVCLEASLVCDFSGESIASQLSVLLDDPDLHQKLADAGRRIVDGYTIERCMDRLFSIYAKTLREYQA</sequence>
<keyword evidence="3" id="KW-0808">Transferase</keyword>
<dbReference type="Pfam" id="PF00534">
    <property type="entry name" value="Glycos_transf_1"/>
    <property type="match status" value="1"/>
</dbReference>
<organism evidence="3 4">
    <name type="scientific">Desulfomicrobium norvegicum (strain DSM 1741 / NCIMB 8310)</name>
    <name type="common">Desulfovibrio baculatus (strain Norway 4)</name>
    <name type="synonym">Desulfovibrio desulfuricans (strain Norway 4)</name>
    <dbReference type="NCBI Taxonomy" id="52561"/>
    <lineage>
        <taxon>Bacteria</taxon>
        <taxon>Pseudomonadati</taxon>
        <taxon>Thermodesulfobacteriota</taxon>
        <taxon>Desulfovibrionia</taxon>
        <taxon>Desulfovibrionales</taxon>
        <taxon>Desulfomicrobiaceae</taxon>
        <taxon>Desulfomicrobium</taxon>
    </lineage>
</organism>
<reference evidence="3 4" key="1">
    <citation type="submission" date="2016-10" db="EMBL/GenBank/DDBJ databases">
        <authorList>
            <person name="Varghese N."/>
            <person name="Submissions S."/>
        </authorList>
    </citation>
    <scope>NUCLEOTIDE SEQUENCE [LARGE SCALE GENOMIC DNA]</scope>
    <source>
        <strain evidence="3 4">DSM 1741</strain>
    </source>
</reference>
<gene>
    <name evidence="3" type="ORF">SAMN05421830_106163</name>
</gene>
<accession>A0A8G2C409</accession>
<proteinExistence type="predicted"/>
<feature type="domain" description="Glycosyl transferase family 1" evidence="1">
    <location>
        <begin position="191"/>
        <end position="340"/>
    </location>
</feature>
<dbReference type="Gene3D" id="3.40.50.2000">
    <property type="entry name" value="Glycogen Phosphorylase B"/>
    <property type="match status" value="2"/>
</dbReference>
<evidence type="ECO:0000259" key="2">
    <source>
        <dbReference type="Pfam" id="PF13439"/>
    </source>
</evidence>
<dbReference type="AlphaFoldDB" id="A0A8G2C409"/>
<dbReference type="SUPFAM" id="SSF53756">
    <property type="entry name" value="UDP-Glycosyltransferase/glycogen phosphorylase"/>
    <property type="match status" value="1"/>
</dbReference>
<dbReference type="Pfam" id="PF13439">
    <property type="entry name" value="Glyco_transf_4"/>
    <property type="match status" value="1"/>
</dbReference>
<protein>
    <submittedName>
        <fullName evidence="3">Glycosyltransferase involved in cell wall bisynthesis</fullName>
    </submittedName>
</protein>